<dbReference type="InterPro" id="IPR001173">
    <property type="entry name" value="Glyco_trans_2-like"/>
</dbReference>
<accession>A0A7G9FUH0</accession>
<keyword evidence="2" id="KW-0808">Transferase</keyword>
<dbReference type="SUPFAM" id="SSF53448">
    <property type="entry name" value="Nucleotide-diphospho-sugar transferases"/>
    <property type="match status" value="1"/>
</dbReference>
<evidence type="ECO:0000259" key="1">
    <source>
        <dbReference type="Pfam" id="PF00535"/>
    </source>
</evidence>
<feature type="domain" description="Glycosyltransferase 2-like" evidence="1">
    <location>
        <begin position="47"/>
        <end position="131"/>
    </location>
</feature>
<name>A0A7G9FUH0_9FIRM</name>
<evidence type="ECO:0000313" key="3">
    <source>
        <dbReference type="Proteomes" id="UP000515981"/>
    </source>
</evidence>
<dbReference type="InterPro" id="IPR029044">
    <property type="entry name" value="Nucleotide-diphossugar_trans"/>
</dbReference>
<proteinExistence type="predicted"/>
<organism evidence="2 3">
    <name type="scientific">Simiaoa sunii</name>
    <dbReference type="NCBI Taxonomy" id="2763672"/>
    <lineage>
        <taxon>Bacteria</taxon>
        <taxon>Bacillati</taxon>
        <taxon>Bacillota</taxon>
        <taxon>Clostridia</taxon>
        <taxon>Lachnospirales</taxon>
        <taxon>Lachnospiraceae</taxon>
        <taxon>Simiaoa</taxon>
    </lineage>
</organism>
<dbReference type="CDD" id="cd00761">
    <property type="entry name" value="Glyco_tranf_GTA_type"/>
    <property type="match status" value="1"/>
</dbReference>
<keyword evidence="3" id="KW-1185">Reference proteome</keyword>
<dbReference type="EMBL" id="CP060633">
    <property type="protein sequence ID" value="QNM02202.1"/>
    <property type="molecule type" value="Genomic_DNA"/>
</dbReference>
<evidence type="ECO:0000313" key="2">
    <source>
        <dbReference type="EMBL" id="QNM02202.1"/>
    </source>
</evidence>
<reference evidence="2 3" key="1">
    <citation type="submission" date="2020-08" db="EMBL/GenBank/DDBJ databases">
        <authorList>
            <person name="Liu C."/>
            <person name="Sun Q."/>
        </authorList>
    </citation>
    <scope>NUCLEOTIDE SEQUENCE [LARGE SCALE GENOMIC DNA]</scope>
    <source>
        <strain evidence="2 3">NSJ-8</strain>
    </source>
</reference>
<dbReference type="RefSeq" id="WP_249325971.1">
    <property type="nucleotide sequence ID" value="NZ_CP060633.1"/>
</dbReference>
<dbReference type="GO" id="GO:0016740">
    <property type="term" value="F:transferase activity"/>
    <property type="evidence" value="ECO:0007669"/>
    <property type="project" value="UniProtKB-KW"/>
</dbReference>
<dbReference type="AlphaFoldDB" id="A0A7G9FUH0"/>
<protein>
    <submittedName>
        <fullName evidence="2">Glycosyltransferase family 2 protein</fullName>
    </submittedName>
</protein>
<dbReference type="Proteomes" id="UP000515981">
    <property type="component" value="Chromosome"/>
</dbReference>
<gene>
    <name evidence="2" type="ORF">H9Q77_14175</name>
</gene>
<dbReference type="KEGG" id="ssun:H9Q77_14175"/>
<dbReference type="Gene3D" id="3.90.550.10">
    <property type="entry name" value="Spore Coat Polysaccharide Biosynthesis Protein SpsA, Chain A"/>
    <property type="match status" value="1"/>
</dbReference>
<dbReference type="Pfam" id="PF00535">
    <property type="entry name" value="Glycos_transf_2"/>
    <property type="match status" value="1"/>
</dbReference>
<sequence>MKVEVLASVMNASLRETVQHMNLQSDAVIINQCDRLGQEEMQISQENGEARTIRFYSFPDRGIGRSRNEAILRARGDICLFSDADIVYEDGYETAILAEFEKNPQADMILFHIEVEESRRTYHITERKRVHWYNCGRYGAVSFAVRKESLLASGITYSLLFGGGAKYSNGEDSLFLAEFLRKGYKVYTAPVTIGREEAGDSTWFHGYNEKFFHDRGVLYHYLYGRLAGPLALRFLYAHRGTLCTDVSLKQAKQWMRDGIREAGKRGLA</sequence>